<dbReference type="EMBL" id="JBHSSM010000020">
    <property type="protein sequence ID" value="MFC6315744.1"/>
    <property type="molecule type" value="Genomic_DNA"/>
</dbReference>
<proteinExistence type="predicted"/>
<comment type="caution">
    <text evidence="2">The sequence shown here is derived from an EMBL/GenBank/DDBJ whole genome shotgun (WGS) entry which is preliminary data.</text>
</comment>
<accession>A0ABW1UP83</accession>
<dbReference type="Gene3D" id="3.30.830.10">
    <property type="entry name" value="Metalloenzyme, LuxS/M16 peptidase-like"/>
    <property type="match status" value="2"/>
</dbReference>
<evidence type="ECO:0000313" key="3">
    <source>
        <dbReference type="Proteomes" id="UP001596310"/>
    </source>
</evidence>
<dbReference type="Proteomes" id="UP001596310">
    <property type="component" value="Unassembled WGS sequence"/>
</dbReference>
<gene>
    <name evidence="2" type="ORF">ACFQHW_09235</name>
</gene>
<reference evidence="3" key="1">
    <citation type="journal article" date="2019" name="Int. J. Syst. Evol. Microbiol.">
        <title>The Global Catalogue of Microorganisms (GCM) 10K type strain sequencing project: providing services to taxonomists for standard genome sequencing and annotation.</title>
        <authorList>
            <consortium name="The Broad Institute Genomics Platform"/>
            <consortium name="The Broad Institute Genome Sequencing Center for Infectious Disease"/>
            <person name="Wu L."/>
            <person name="Ma J."/>
        </authorList>
    </citation>
    <scope>NUCLEOTIDE SEQUENCE [LARGE SCALE GENOMIC DNA]</scope>
    <source>
        <strain evidence="3">CCM 8897</strain>
    </source>
</reference>
<dbReference type="InterPro" id="IPR011249">
    <property type="entry name" value="Metalloenz_LuxS/M16"/>
</dbReference>
<evidence type="ECO:0000313" key="2">
    <source>
        <dbReference type="EMBL" id="MFC6315744.1"/>
    </source>
</evidence>
<dbReference type="RefSeq" id="WP_125600792.1">
    <property type="nucleotide sequence ID" value="NZ_JBHSSM010000020.1"/>
</dbReference>
<evidence type="ECO:0000259" key="1">
    <source>
        <dbReference type="Pfam" id="PF05193"/>
    </source>
</evidence>
<keyword evidence="3" id="KW-1185">Reference proteome</keyword>
<feature type="domain" description="Peptidase M16 C-terminal" evidence="1">
    <location>
        <begin position="233"/>
        <end position="345"/>
    </location>
</feature>
<dbReference type="SUPFAM" id="SSF63411">
    <property type="entry name" value="LuxS/MPP-like metallohydrolase"/>
    <property type="match status" value="2"/>
</dbReference>
<organism evidence="2 3">
    <name type="scientific">Lapidilactobacillus achengensis</name>
    <dbReference type="NCBI Taxonomy" id="2486000"/>
    <lineage>
        <taxon>Bacteria</taxon>
        <taxon>Bacillati</taxon>
        <taxon>Bacillota</taxon>
        <taxon>Bacilli</taxon>
        <taxon>Lactobacillales</taxon>
        <taxon>Lactobacillaceae</taxon>
        <taxon>Lapidilactobacillus</taxon>
    </lineage>
</organism>
<name>A0ABW1UP83_9LACO</name>
<sequence length="432" mass="47071">MIVSLKPGVQLTWTTTTKFQTNAIECHFLQGIDQANFGELNLLSRILSSGCQRYPHSEELSAALAAGYGADLQISNRPLGQWHDLMFRLTFVEPQAGGGNWQTCLALLHEVIFKSLLNTDQAATAFQVEKRALISELRDLQTDNGFQAFCQTKAAFFVEPTFASQLQSPSVGTLAEVAAVDLARMRQLYREILAQWPVRIMGLSALTLPEVQAQLTAALPFSARKTTAVTLPLVVPQQVRPLQRRELPIAGAQSRLCLAYMAPTPLVQQQRDNLLVLGQVLGGSEQSLLFQQVREEQGLVYDISAYFDFTLGWLLVDAGVAGSQLDQVASLVSAALQQVAAGATPATLVGLVQDNLIQRRRLVGDSPQRLLNRQLNRVLQPQSLRSDADFAAALRAITPATLAASVGQLNLQVVTKLIGQGEEEGDENDATE</sequence>
<protein>
    <submittedName>
        <fullName evidence="2">M16 family metallopeptidase</fullName>
    </submittedName>
</protein>
<dbReference type="InterPro" id="IPR007863">
    <property type="entry name" value="Peptidase_M16_C"/>
</dbReference>
<dbReference type="Pfam" id="PF05193">
    <property type="entry name" value="Peptidase_M16_C"/>
    <property type="match status" value="1"/>
</dbReference>